<evidence type="ECO:0000313" key="3">
    <source>
        <dbReference type="EMBL" id="KJV32456.1"/>
    </source>
</evidence>
<name>A0A0F3KMQ8_9GAMM</name>
<dbReference type="InterPro" id="IPR036291">
    <property type="entry name" value="NAD(P)-bd_dom_sf"/>
</dbReference>
<keyword evidence="4" id="KW-1185">Reference proteome</keyword>
<dbReference type="AlphaFoldDB" id="A0A0F3KMQ8"/>
<comment type="similarity">
    <text evidence="1">Belongs to the short-chain dehydrogenases/reductases (SDR) family.</text>
</comment>
<protein>
    <submittedName>
        <fullName evidence="3">Oxidoreductase</fullName>
    </submittedName>
</protein>
<dbReference type="PRINTS" id="PR00080">
    <property type="entry name" value="SDRFAMILY"/>
</dbReference>
<evidence type="ECO:0000256" key="2">
    <source>
        <dbReference type="ARBA" id="ARBA00023002"/>
    </source>
</evidence>
<accession>A0A0F3KMQ8</accession>
<comment type="caution">
    <text evidence="3">The sequence shown here is derived from an EMBL/GenBank/DDBJ whole genome shotgun (WGS) entry which is preliminary data.</text>
</comment>
<evidence type="ECO:0000256" key="1">
    <source>
        <dbReference type="ARBA" id="ARBA00006484"/>
    </source>
</evidence>
<dbReference type="OrthoDB" id="9803333at2"/>
<dbReference type="PANTHER" id="PTHR43639">
    <property type="entry name" value="OXIDOREDUCTASE, SHORT-CHAIN DEHYDROGENASE/REDUCTASE FAMILY (AFU_ORTHOLOGUE AFUA_5G02870)"/>
    <property type="match status" value="1"/>
</dbReference>
<dbReference type="PRINTS" id="PR00081">
    <property type="entry name" value="GDHRDH"/>
</dbReference>
<keyword evidence="2" id="KW-0560">Oxidoreductase</keyword>
<dbReference type="RefSeq" id="WP_045829820.1">
    <property type="nucleotide sequence ID" value="NZ_JZRB01000025.1"/>
</dbReference>
<dbReference type="InterPro" id="IPR020904">
    <property type="entry name" value="Sc_DH/Rdtase_CS"/>
</dbReference>
<organism evidence="3 4">
    <name type="scientific">Luteibacter yeojuensis</name>
    <dbReference type="NCBI Taxonomy" id="345309"/>
    <lineage>
        <taxon>Bacteria</taxon>
        <taxon>Pseudomonadati</taxon>
        <taxon>Pseudomonadota</taxon>
        <taxon>Gammaproteobacteria</taxon>
        <taxon>Lysobacterales</taxon>
        <taxon>Rhodanobacteraceae</taxon>
        <taxon>Luteibacter</taxon>
    </lineage>
</organism>
<gene>
    <name evidence="3" type="ORF">VI08_11915</name>
</gene>
<dbReference type="SUPFAM" id="SSF51735">
    <property type="entry name" value="NAD(P)-binding Rossmann-fold domains"/>
    <property type="match status" value="1"/>
</dbReference>
<proteinExistence type="inferred from homology"/>
<dbReference type="Proteomes" id="UP000033651">
    <property type="component" value="Unassembled WGS sequence"/>
</dbReference>
<dbReference type="Gene3D" id="3.40.50.720">
    <property type="entry name" value="NAD(P)-binding Rossmann-like Domain"/>
    <property type="match status" value="1"/>
</dbReference>
<dbReference type="EMBL" id="JZRB01000025">
    <property type="protein sequence ID" value="KJV32456.1"/>
    <property type="molecule type" value="Genomic_DNA"/>
</dbReference>
<dbReference type="PROSITE" id="PS00061">
    <property type="entry name" value="ADH_SHORT"/>
    <property type="match status" value="1"/>
</dbReference>
<dbReference type="FunFam" id="3.40.50.720:FF:000084">
    <property type="entry name" value="Short-chain dehydrogenase reductase"/>
    <property type="match status" value="1"/>
</dbReference>
<dbReference type="NCBIfam" id="NF005559">
    <property type="entry name" value="PRK07231.1"/>
    <property type="match status" value="1"/>
</dbReference>
<sequence length="248" mass="25039">MGKLQDKVAIVTGASKGIGAGIAKALAAEGAAIVVNYASSKAGAEKAVAEITAAGGKAVAVGADVTKEADAGKLVDAAIDNFGRLDVVVNNSGVYEFASVENNTEALYRRMFDTNVLGPLLVTRAASPHLGKGGSIINIGSAVTRLTPAESAIYTGTKGAVDAITGVLSRELGPRGIRVNSVNPGMVETEGTHTAGFIGSDFQGWAEGQTPLGRIGQVSDIAPIVTFLASDDAGWVTGELILATGGMR</sequence>
<dbReference type="Pfam" id="PF13561">
    <property type="entry name" value="adh_short_C2"/>
    <property type="match status" value="1"/>
</dbReference>
<dbReference type="PATRIC" id="fig|345309.4.peg.1730"/>
<reference evidence="3 4" key="1">
    <citation type="submission" date="2015-03" db="EMBL/GenBank/DDBJ databases">
        <title>Draft genome sequence of Luteibacter yeojuensis strain SU11.</title>
        <authorList>
            <person name="Sulaiman J."/>
            <person name="Priya K."/>
            <person name="Chan K.-G."/>
        </authorList>
    </citation>
    <scope>NUCLEOTIDE SEQUENCE [LARGE SCALE GENOMIC DNA]</scope>
    <source>
        <strain evidence="3 4">SU11</strain>
    </source>
</reference>
<dbReference type="PANTHER" id="PTHR43639:SF1">
    <property type="entry name" value="SHORT-CHAIN DEHYDROGENASE_REDUCTASE FAMILY PROTEIN"/>
    <property type="match status" value="1"/>
</dbReference>
<dbReference type="InterPro" id="IPR002347">
    <property type="entry name" value="SDR_fam"/>
</dbReference>
<dbReference type="GO" id="GO:0016491">
    <property type="term" value="F:oxidoreductase activity"/>
    <property type="evidence" value="ECO:0007669"/>
    <property type="project" value="UniProtKB-KW"/>
</dbReference>
<evidence type="ECO:0000313" key="4">
    <source>
        <dbReference type="Proteomes" id="UP000033651"/>
    </source>
</evidence>